<protein>
    <submittedName>
        <fullName evidence="3">Putative cytoplasm protein</fullName>
    </submittedName>
</protein>
<feature type="domain" description="FAD dependent oxidoreductase" evidence="2">
    <location>
        <begin position="7"/>
        <end position="374"/>
    </location>
</feature>
<keyword evidence="4" id="KW-1185">Reference proteome</keyword>
<dbReference type="Pfam" id="PF01266">
    <property type="entry name" value="DAO"/>
    <property type="match status" value="1"/>
</dbReference>
<dbReference type="InterPro" id="IPR036188">
    <property type="entry name" value="FAD/NAD-bd_sf"/>
</dbReference>
<dbReference type="GO" id="GO:0005829">
    <property type="term" value="C:cytosol"/>
    <property type="evidence" value="ECO:0007669"/>
    <property type="project" value="GOC"/>
</dbReference>
<dbReference type="GO" id="GO:0005770">
    <property type="term" value="C:late endosome"/>
    <property type="evidence" value="ECO:0007669"/>
    <property type="project" value="TreeGrafter"/>
</dbReference>
<dbReference type="PANTHER" id="PTHR13847">
    <property type="entry name" value="SARCOSINE DEHYDROGENASE-RELATED"/>
    <property type="match status" value="1"/>
</dbReference>
<dbReference type="OrthoDB" id="498204at2759"/>
<evidence type="ECO:0000259" key="2">
    <source>
        <dbReference type="Pfam" id="PF01266"/>
    </source>
</evidence>
<feature type="transmembrane region" description="Helical" evidence="1">
    <location>
        <begin position="7"/>
        <end position="24"/>
    </location>
</feature>
<name>A0A1Y2AT98_9TREE</name>
<evidence type="ECO:0000313" key="3">
    <source>
        <dbReference type="EMBL" id="ORY25520.1"/>
    </source>
</evidence>
<dbReference type="AlphaFoldDB" id="A0A1Y2AT98"/>
<dbReference type="GO" id="GO:0042147">
    <property type="term" value="P:retrograde transport, endosome to Golgi"/>
    <property type="evidence" value="ECO:0007669"/>
    <property type="project" value="TreeGrafter"/>
</dbReference>
<sequence>MGQPHHIVIIGAGIVGCSTAYFLVQNELLQEETTVTLVEGTEVAAGASGYAGGFLAKGAEWHRPETVDLSQVSFDLHRELAERYAGETKWGYRAIETYVSVHSSPAHLQNIDINLSLPKVQSPTHWLPHTSRVVPKGDMSSTAQCMPMFLTKHLCAETLRHPNAALVIGRAMAVTEKNGAITGVVVRREANGVTEAVTLPCDCLVLAAGPWLGKLATQLLGPEVGRSLDVSGSQAHSIVIKPKEDLTAHAVFAKIEMGGLPDENEPEVYCRPDGTIYMCGTAGPDPLPATADKIPVSHEALKKLHSEARALTPILWSENGAQVVMEQACYLPRPARGRPLVGKVKGIQGVWVGGGHDVWGIVQGPGTGKVISEMILGLETSADVTGLAP</sequence>
<keyword evidence="1" id="KW-0812">Transmembrane</keyword>
<organism evidence="3 4">
    <name type="scientific">Naematelia encephala</name>
    <dbReference type="NCBI Taxonomy" id="71784"/>
    <lineage>
        <taxon>Eukaryota</taxon>
        <taxon>Fungi</taxon>
        <taxon>Dikarya</taxon>
        <taxon>Basidiomycota</taxon>
        <taxon>Agaricomycotina</taxon>
        <taxon>Tremellomycetes</taxon>
        <taxon>Tremellales</taxon>
        <taxon>Naemateliaceae</taxon>
        <taxon>Naematelia</taxon>
    </lineage>
</organism>
<keyword evidence="1" id="KW-0472">Membrane</keyword>
<dbReference type="FunCoup" id="A0A1Y2AT98">
    <property type="interactions" value="50"/>
</dbReference>
<keyword evidence="1" id="KW-1133">Transmembrane helix</keyword>
<gene>
    <name evidence="3" type="ORF">BCR39DRAFT_285437</name>
</gene>
<dbReference type="Gene3D" id="3.50.50.60">
    <property type="entry name" value="FAD/NAD(P)-binding domain"/>
    <property type="match status" value="1"/>
</dbReference>
<dbReference type="Gene3D" id="3.30.9.10">
    <property type="entry name" value="D-Amino Acid Oxidase, subunit A, domain 2"/>
    <property type="match status" value="1"/>
</dbReference>
<reference evidence="3 4" key="1">
    <citation type="submission" date="2016-07" db="EMBL/GenBank/DDBJ databases">
        <title>Pervasive Adenine N6-methylation of Active Genes in Fungi.</title>
        <authorList>
            <consortium name="DOE Joint Genome Institute"/>
            <person name="Mondo S.J."/>
            <person name="Dannebaum R.O."/>
            <person name="Kuo R.C."/>
            <person name="Labutti K."/>
            <person name="Haridas S."/>
            <person name="Kuo A."/>
            <person name="Salamov A."/>
            <person name="Ahrendt S.R."/>
            <person name="Lipzen A."/>
            <person name="Sullivan W."/>
            <person name="Andreopoulos W.B."/>
            <person name="Clum A."/>
            <person name="Lindquist E."/>
            <person name="Daum C."/>
            <person name="Ramamoorthy G.K."/>
            <person name="Gryganskyi A."/>
            <person name="Culley D."/>
            <person name="Magnuson J.K."/>
            <person name="James T.Y."/>
            <person name="O'Malley M.A."/>
            <person name="Stajich J.E."/>
            <person name="Spatafora J.W."/>
            <person name="Visel A."/>
            <person name="Grigoriev I.V."/>
        </authorList>
    </citation>
    <scope>NUCLEOTIDE SEQUENCE [LARGE SCALE GENOMIC DNA]</scope>
    <source>
        <strain evidence="3 4">68-887.2</strain>
    </source>
</reference>
<dbReference type="EMBL" id="MCFC01000056">
    <property type="protein sequence ID" value="ORY25520.1"/>
    <property type="molecule type" value="Genomic_DNA"/>
</dbReference>
<dbReference type="Proteomes" id="UP000193986">
    <property type="component" value="Unassembled WGS sequence"/>
</dbReference>
<proteinExistence type="predicted"/>
<evidence type="ECO:0000313" key="4">
    <source>
        <dbReference type="Proteomes" id="UP000193986"/>
    </source>
</evidence>
<accession>A0A1Y2AT98</accession>
<dbReference type="InterPro" id="IPR006076">
    <property type="entry name" value="FAD-dep_OxRdtase"/>
</dbReference>
<evidence type="ECO:0000256" key="1">
    <source>
        <dbReference type="SAM" id="Phobius"/>
    </source>
</evidence>
<comment type="caution">
    <text evidence="3">The sequence shown here is derived from an EMBL/GenBank/DDBJ whole genome shotgun (WGS) entry which is preliminary data.</text>
</comment>
<dbReference type="PANTHER" id="PTHR13847:SF150">
    <property type="entry name" value="OXIDOREDUCTASE TDA3-RELATED"/>
    <property type="match status" value="1"/>
</dbReference>
<dbReference type="SUPFAM" id="SSF51905">
    <property type="entry name" value="FAD/NAD(P)-binding domain"/>
    <property type="match status" value="1"/>
</dbReference>
<dbReference type="InParanoid" id="A0A1Y2AT98"/>
<dbReference type="STRING" id="71784.A0A1Y2AT98"/>